<dbReference type="GO" id="GO:0008474">
    <property type="term" value="F:palmitoyl-(protein) hydrolase activity"/>
    <property type="evidence" value="ECO:0007669"/>
    <property type="project" value="TreeGrafter"/>
</dbReference>
<dbReference type="Pfam" id="PF02230">
    <property type="entry name" value="Abhydrolase_2"/>
    <property type="match status" value="1"/>
</dbReference>
<protein>
    <recommendedName>
        <fullName evidence="3">Phospholipase/carboxylesterase/thioesterase domain-containing protein</fullName>
    </recommendedName>
</protein>
<evidence type="ECO:0000313" key="5">
    <source>
        <dbReference type="Proteomes" id="UP000785679"/>
    </source>
</evidence>
<dbReference type="GO" id="GO:0052689">
    <property type="term" value="F:carboxylic ester hydrolase activity"/>
    <property type="evidence" value="ECO:0007669"/>
    <property type="project" value="TreeGrafter"/>
</dbReference>
<name>A0A8J8NIW3_HALGN</name>
<dbReference type="SUPFAM" id="SSF53474">
    <property type="entry name" value="alpha/beta-Hydrolases"/>
    <property type="match status" value="1"/>
</dbReference>
<evidence type="ECO:0000313" key="4">
    <source>
        <dbReference type="EMBL" id="TNV76312.1"/>
    </source>
</evidence>
<dbReference type="AlphaFoldDB" id="A0A8J8NIW3"/>
<comment type="caution">
    <text evidence="4">The sequence shown here is derived from an EMBL/GenBank/DDBJ whole genome shotgun (WGS) entry which is preliminary data.</text>
</comment>
<feature type="domain" description="Phospholipase/carboxylesterase/thioesterase" evidence="3">
    <location>
        <begin position="34"/>
        <end position="257"/>
    </location>
</feature>
<gene>
    <name evidence="4" type="ORF">FGO68_gene15620</name>
</gene>
<comment type="similarity">
    <text evidence="1">Belongs to the AB hydrolase superfamily. AB hydrolase 2 family.</text>
</comment>
<evidence type="ECO:0000259" key="3">
    <source>
        <dbReference type="Pfam" id="PF02230"/>
    </source>
</evidence>
<proteinExistence type="inferred from homology"/>
<accession>A0A8J8NIW3</accession>
<dbReference type="Proteomes" id="UP000785679">
    <property type="component" value="Unassembled WGS sequence"/>
</dbReference>
<keyword evidence="5" id="KW-1185">Reference proteome</keyword>
<evidence type="ECO:0000256" key="2">
    <source>
        <dbReference type="ARBA" id="ARBA00022801"/>
    </source>
</evidence>
<dbReference type="PANTHER" id="PTHR10655">
    <property type="entry name" value="LYSOPHOSPHOLIPASE-RELATED"/>
    <property type="match status" value="1"/>
</dbReference>
<reference evidence="4" key="1">
    <citation type="submission" date="2019-06" db="EMBL/GenBank/DDBJ databases">
        <authorList>
            <person name="Zheng W."/>
        </authorList>
    </citation>
    <scope>NUCLEOTIDE SEQUENCE</scope>
    <source>
        <strain evidence="4">QDHG01</strain>
    </source>
</reference>
<evidence type="ECO:0000256" key="1">
    <source>
        <dbReference type="ARBA" id="ARBA00006499"/>
    </source>
</evidence>
<dbReference type="EMBL" id="RRYP01013816">
    <property type="protein sequence ID" value="TNV76312.1"/>
    <property type="molecule type" value="Genomic_DNA"/>
</dbReference>
<keyword evidence="2" id="KW-0378">Hydrolase</keyword>
<dbReference type="GO" id="GO:0005737">
    <property type="term" value="C:cytoplasm"/>
    <property type="evidence" value="ECO:0007669"/>
    <property type="project" value="TreeGrafter"/>
</dbReference>
<dbReference type="InterPro" id="IPR029058">
    <property type="entry name" value="AB_hydrolase_fold"/>
</dbReference>
<organism evidence="4 5">
    <name type="scientific">Halteria grandinella</name>
    <dbReference type="NCBI Taxonomy" id="5974"/>
    <lineage>
        <taxon>Eukaryota</taxon>
        <taxon>Sar</taxon>
        <taxon>Alveolata</taxon>
        <taxon>Ciliophora</taxon>
        <taxon>Intramacronucleata</taxon>
        <taxon>Spirotrichea</taxon>
        <taxon>Stichotrichia</taxon>
        <taxon>Sporadotrichida</taxon>
        <taxon>Halteriidae</taxon>
        <taxon>Halteria</taxon>
    </lineage>
</organism>
<dbReference type="InterPro" id="IPR003140">
    <property type="entry name" value="PLipase/COase/thioEstase"/>
</dbReference>
<sequence length="265" mass="30311">MENYQGSEIKQAQDTKIEYFVQTSKDGLITVKKTPDQKLDHTYIFIHGLFDSGERMLKLLQSGTFPFPGDLCKLQIILPTAPVREVTKYKRSGHSWYDMNDREFDDPLRYNEDHMRESLAYIISLIDQVAVEFHNSDYSKVYLGGFSQGCLMSFLAAISFPKRIGGIIGYSGIVPPIAFKLIDENPGNLQHLQTLPFLQYVGVEDPLFPIEKAKKQAEEFWKELLNALNFKFVEEAGLGHKLSQKGLMIGNEFIESTIKQFQQKL</sequence>
<dbReference type="Gene3D" id="3.40.50.1820">
    <property type="entry name" value="alpha/beta hydrolase"/>
    <property type="match status" value="1"/>
</dbReference>
<dbReference type="InterPro" id="IPR050565">
    <property type="entry name" value="LYPA1-2/EST-like"/>
</dbReference>
<dbReference type="OrthoDB" id="2418081at2759"/>
<dbReference type="PANTHER" id="PTHR10655:SF17">
    <property type="entry name" value="LYSOPHOSPHOLIPASE-LIKE PROTEIN 1"/>
    <property type="match status" value="1"/>
</dbReference>